<organism evidence="1 2">
    <name type="scientific">Fructobacillus evanidus</name>
    <dbReference type="NCBI Taxonomy" id="3064281"/>
    <lineage>
        <taxon>Bacteria</taxon>
        <taxon>Bacillati</taxon>
        <taxon>Bacillota</taxon>
        <taxon>Bacilli</taxon>
        <taxon>Lactobacillales</taxon>
        <taxon>Lactobacillaceae</taxon>
        <taxon>Fructobacillus</taxon>
    </lineage>
</organism>
<name>A0ABM9N249_9LACO</name>
<comment type="caution">
    <text evidence="1">The sequence shown here is derived from an EMBL/GenBank/DDBJ whole genome shotgun (WGS) entry which is preliminary data.</text>
</comment>
<reference evidence="1 2" key="1">
    <citation type="submission" date="2023-10" db="EMBL/GenBank/DDBJ databases">
        <authorList>
            <person name="Botero Cardona J."/>
        </authorList>
    </citation>
    <scope>NUCLEOTIDE SEQUENCE [LARGE SCALE GENOMIC DNA]</scope>
    <source>
        <strain evidence="1 2">R-55214</strain>
    </source>
</reference>
<gene>
    <name evidence="1" type="ORF">R55214_HHFBAMCI_01575</name>
</gene>
<evidence type="ECO:0000313" key="2">
    <source>
        <dbReference type="Proteomes" id="UP001314166"/>
    </source>
</evidence>
<evidence type="ECO:0008006" key="3">
    <source>
        <dbReference type="Google" id="ProtNLM"/>
    </source>
</evidence>
<dbReference type="Proteomes" id="UP001314166">
    <property type="component" value="Unassembled WGS sequence"/>
</dbReference>
<proteinExistence type="predicted"/>
<accession>A0ABM9N249</accession>
<keyword evidence="2" id="KW-1185">Reference proteome</keyword>
<dbReference type="RefSeq" id="WP_338344284.1">
    <property type="nucleotide sequence ID" value="NZ_CAUZLH010000002.1"/>
</dbReference>
<protein>
    <recommendedName>
        <fullName evidence="3">Phage protein</fullName>
    </recommendedName>
</protein>
<evidence type="ECO:0000313" key="1">
    <source>
        <dbReference type="EMBL" id="CAK1254655.1"/>
    </source>
</evidence>
<sequence length="80" mass="9154">MEKYGMKVMEFQFSDAVKADSELKNLYIRCQDSTTGKFILTCKKEYADGTDDIESVKNAVLFLEKDYGIKLKAVALEEEK</sequence>
<dbReference type="EMBL" id="CAUZMB010000014">
    <property type="protein sequence ID" value="CAK1254655.1"/>
    <property type="molecule type" value="Genomic_DNA"/>
</dbReference>